<name>A0ABT3ZJA2_9BURK</name>
<dbReference type="EMBL" id="JAPMXC010000001">
    <property type="protein sequence ID" value="MCY0386614.1"/>
    <property type="molecule type" value="Genomic_DNA"/>
</dbReference>
<dbReference type="InterPro" id="IPR016181">
    <property type="entry name" value="Acyl_CoA_acyltransferase"/>
</dbReference>
<comment type="caution">
    <text evidence="1">The sequence shown here is derived from an EMBL/GenBank/DDBJ whole genome shotgun (WGS) entry which is preliminary data.</text>
</comment>
<dbReference type="RefSeq" id="WP_267846128.1">
    <property type="nucleotide sequence ID" value="NZ_JAPMXC010000001.1"/>
</dbReference>
<reference evidence="1" key="1">
    <citation type="submission" date="2022-11" db="EMBL/GenBank/DDBJ databases">
        <title>Robbsia betulipollinis sp. nov., isolated from pollen of birch (Betula pendula).</title>
        <authorList>
            <person name="Shi H."/>
            <person name="Ambika Manirajan B."/>
            <person name="Ratering S."/>
            <person name="Geissler-Plaum R."/>
            <person name="Schnell S."/>
        </authorList>
    </citation>
    <scope>NUCLEOTIDE SEQUENCE</scope>
    <source>
        <strain evidence="1">Bb-Pol-6</strain>
    </source>
</reference>
<organism evidence="1 2">
    <name type="scientific">Robbsia betulipollinis</name>
    <dbReference type="NCBI Taxonomy" id="2981849"/>
    <lineage>
        <taxon>Bacteria</taxon>
        <taxon>Pseudomonadati</taxon>
        <taxon>Pseudomonadota</taxon>
        <taxon>Betaproteobacteria</taxon>
        <taxon>Burkholderiales</taxon>
        <taxon>Burkholderiaceae</taxon>
        <taxon>Robbsia</taxon>
    </lineage>
</organism>
<evidence type="ECO:0008006" key="3">
    <source>
        <dbReference type="Google" id="ProtNLM"/>
    </source>
</evidence>
<accession>A0ABT3ZJA2</accession>
<proteinExistence type="predicted"/>
<dbReference type="SUPFAM" id="SSF55729">
    <property type="entry name" value="Acyl-CoA N-acyltransferases (Nat)"/>
    <property type="match status" value="1"/>
</dbReference>
<gene>
    <name evidence="1" type="ORF">OVY01_05050</name>
</gene>
<evidence type="ECO:0000313" key="1">
    <source>
        <dbReference type="EMBL" id="MCY0386614.1"/>
    </source>
</evidence>
<evidence type="ECO:0000313" key="2">
    <source>
        <dbReference type="Proteomes" id="UP001082899"/>
    </source>
</evidence>
<protein>
    <recommendedName>
        <fullName evidence="3">N-acetyltransferase domain-containing protein</fullName>
    </recommendedName>
</protein>
<dbReference type="Gene3D" id="3.40.630.30">
    <property type="match status" value="1"/>
</dbReference>
<dbReference type="Proteomes" id="UP001082899">
    <property type="component" value="Unassembled WGS sequence"/>
</dbReference>
<keyword evidence="2" id="KW-1185">Reference proteome</keyword>
<sequence>MIVAPTVTLRAYRDNVVALNLYASLGFVEVSADSTEEVVFMQTRV</sequence>